<sequence length="62" mass="6962">MTAALAENPMLKALEAFLPIGVDMCVNDLQLRYLPKATYFLAKVKFSNEGLPKYWGGKNLKE</sequence>
<reference evidence="1 2" key="1">
    <citation type="journal article" date="2022" name="bioRxiv">
        <title>The genome of the oomycete Peronosclerospora sorghi, a cosmopolitan pathogen of maize and sorghum, is inflated with dispersed pseudogenes.</title>
        <authorList>
            <person name="Fletcher K."/>
            <person name="Martin F."/>
            <person name="Isakeit T."/>
            <person name="Cavanaugh K."/>
            <person name="Magill C."/>
            <person name="Michelmore R."/>
        </authorList>
    </citation>
    <scope>NUCLEOTIDE SEQUENCE [LARGE SCALE GENOMIC DNA]</scope>
    <source>
        <strain evidence="1">P6</strain>
    </source>
</reference>
<dbReference type="EMBL" id="CM047586">
    <property type="protein sequence ID" value="KAI9909130.1"/>
    <property type="molecule type" value="Genomic_DNA"/>
</dbReference>
<comment type="caution">
    <text evidence="1">The sequence shown here is derived from an EMBL/GenBank/DDBJ whole genome shotgun (WGS) entry which is preliminary data.</text>
</comment>
<proteinExistence type="predicted"/>
<name>A0ACC0VRF0_9STRA</name>
<gene>
    <name evidence="1" type="ORF">PsorP6_015178</name>
</gene>
<protein>
    <submittedName>
        <fullName evidence="1">Uncharacterized protein</fullName>
    </submittedName>
</protein>
<organism evidence="1 2">
    <name type="scientific">Peronosclerospora sorghi</name>
    <dbReference type="NCBI Taxonomy" id="230839"/>
    <lineage>
        <taxon>Eukaryota</taxon>
        <taxon>Sar</taxon>
        <taxon>Stramenopiles</taxon>
        <taxon>Oomycota</taxon>
        <taxon>Peronosporomycetes</taxon>
        <taxon>Peronosporales</taxon>
        <taxon>Peronosporaceae</taxon>
        <taxon>Peronosclerospora</taxon>
    </lineage>
</organism>
<dbReference type="Proteomes" id="UP001163321">
    <property type="component" value="Chromosome 7"/>
</dbReference>
<keyword evidence="2" id="KW-1185">Reference proteome</keyword>
<accession>A0ACC0VRF0</accession>
<evidence type="ECO:0000313" key="1">
    <source>
        <dbReference type="EMBL" id="KAI9909130.1"/>
    </source>
</evidence>
<evidence type="ECO:0000313" key="2">
    <source>
        <dbReference type="Proteomes" id="UP001163321"/>
    </source>
</evidence>